<dbReference type="Gene3D" id="1.20.58.2220">
    <property type="entry name" value="Formin, FH2 domain"/>
    <property type="match status" value="1"/>
</dbReference>
<dbReference type="InterPro" id="IPR042201">
    <property type="entry name" value="FH2_Formin_sf"/>
</dbReference>
<feature type="region of interest" description="Disordered" evidence="2">
    <location>
        <begin position="233"/>
        <end position="282"/>
    </location>
</feature>
<reference evidence="4" key="1">
    <citation type="submission" date="2021-01" db="EMBL/GenBank/DDBJ databases">
        <authorList>
            <person name="Corre E."/>
            <person name="Pelletier E."/>
            <person name="Niang G."/>
            <person name="Scheremetjew M."/>
            <person name="Finn R."/>
            <person name="Kale V."/>
            <person name="Holt S."/>
            <person name="Cochrane G."/>
            <person name="Meng A."/>
            <person name="Brown T."/>
            <person name="Cohen L."/>
        </authorList>
    </citation>
    <scope>NUCLEOTIDE SEQUENCE</scope>
    <source>
        <strain evidence="4">CCMP219</strain>
    </source>
</reference>
<protein>
    <recommendedName>
        <fullName evidence="3">FH2 domain-containing protein</fullName>
    </recommendedName>
</protein>
<sequence length="407" mass="44934">MKENDRLLTDEMGGLLDPQLKVSQAEANAALSDAKSQIEQIRDFISMSSPDAQLTTPGLSEGPDKLSLDGNGVPLADPFREKMEHQLQELVKALKGAQAMQQALMKEYEALLVYFGENLNSTNNDVEFWAAIACFVDKFAAAQKAILRDRADAQEREARRRQREEQKIEAATRRRANKQGELKLHESRARLMGRAPGQAGSKPRANRQEQHSGDGLLPPAAVLSCDRHELHPATEKAYPHDKRQLHASRRASGASKTMGEHAYSAAMHKRSSLASGPPVTLLSTESQVQGSHPVPQALAGSHAAWPRRMRSDRQCLVERDRDNNSVHRWHSSRYGRISPGANALDLANRMAVHARMAAAAARMATLAAERHEGGVRIGTDEQFLDLQVGKDLRFPNTRVSWEGGYLG</sequence>
<dbReference type="InterPro" id="IPR051412">
    <property type="entry name" value="Formin_Homology_Diaphanous_sf"/>
</dbReference>
<dbReference type="GO" id="GO:0030041">
    <property type="term" value="P:actin filament polymerization"/>
    <property type="evidence" value="ECO:0007669"/>
    <property type="project" value="TreeGrafter"/>
</dbReference>
<keyword evidence="1" id="KW-0175">Coiled coil</keyword>
<dbReference type="InterPro" id="IPR015425">
    <property type="entry name" value="FH2_Formin"/>
</dbReference>
<feature type="region of interest" description="Disordered" evidence="2">
    <location>
        <begin position="157"/>
        <end position="220"/>
    </location>
</feature>
<evidence type="ECO:0000259" key="3">
    <source>
        <dbReference type="PROSITE" id="PS51444"/>
    </source>
</evidence>
<evidence type="ECO:0000256" key="2">
    <source>
        <dbReference type="SAM" id="MobiDB-lite"/>
    </source>
</evidence>
<evidence type="ECO:0000256" key="1">
    <source>
        <dbReference type="SAM" id="Coils"/>
    </source>
</evidence>
<accession>A0A7R9VUJ8</accession>
<feature type="coiled-coil region" evidence="1">
    <location>
        <begin position="80"/>
        <end position="107"/>
    </location>
</feature>
<feature type="domain" description="FH2" evidence="3">
    <location>
        <begin position="1"/>
        <end position="165"/>
    </location>
</feature>
<dbReference type="PROSITE" id="PS51444">
    <property type="entry name" value="FH2"/>
    <property type="match status" value="1"/>
</dbReference>
<proteinExistence type="predicted"/>
<dbReference type="EMBL" id="HBEC01038758">
    <property type="protein sequence ID" value="CAD8305255.1"/>
    <property type="molecule type" value="Transcribed_RNA"/>
</dbReference>
<evidence type="ECO:0000313" key="4">
    <source>
        <dbReference type="EMBL" id="CAD8305255.1"/>
    </source>
</evidence>
<dbReference type="SUPFAM" id="SSF101447">
    <property type="entry name" value="Formin homology 2 domain (FH2 domain)"/>
    <property type="match status" value="1"/>
</dbReference>
<feature type="compositionally biased region" description="Basic and acidic residues" evidence="2">
    <location>
        <begin position="157"/>
        <end position="189"/>
    </location>
</feature>
<dbReference type="PANTHER" id="PTHR45691">
    <property type="entry name" value="PROTEIN DIAPHANOUS"/>
    <property type="match status" value="1"/>
</dbReference>
<dbReference type="AlphaFoldDB" id="A0A7R9VUJ8"/>
<name>A0A7R9VUJ8_9CHLO</name>
<dbReference type="GO" id="GO:0005884">
    <property type="term" value="C:actin filament"/>
    <property type="evidence" value="ECO:0007669"/>
    <property type="project" value="TreeGrafter"/>
</dbReference>
<organism evidence="4">
    <name type="scientific">Chlamydomonas euryale</name>
    <dbReference type="NCBI Taxonomy" id="1486919"/>
    <lineage>
        <taxon>Eukaryota</taxon>
        <taxon>Viridiplantae</taxon>
        <taxon>Chlorophyta</taxon>
        <taxon>core chlorophytes</taxon>
        <taxon>Chlorophyceae</taxon>
        <taxon>CS clade</taxon>
        <taxon>Chlamydomonadales</taxon>
        <taxon>Chlamydomonadaceae</taxon>
        <taxon>Chlamydomonas</taxon>
    </lineage>
</organism>
<feature type="compositionally biased region" description="Basic and acidic residues" evidence="2">
    <location>
        <begin position="233"/>
        <end position="244"/>
    </location>
</feature>
<gene>
    <name evidence="4" type="ORF">CEUR00632_LOCUS17995</name>
</gene>
<dbReference type="PANTHER" id="PTHR45691:SF6">
    <property type="entry name" value="PROTEIN DIAPHANOUS"/>
    <property type="match status" value="1"/>
</dbReference>